<dbReference type="PATRIC" id="fig|1263870.3.peg.6709"/>
<comment type="caution">
    <text evidence="1">The sequence shown here is derived from an EMBL/GenBank/DDBJ whole genome shotgun (WGS) entry which is preliminary data.</text>
</comment>
<organism evidence="1 2">
    <name type="scientific">Rhodopirellula sallentina SM41</name>
    <dbReference type="NCBI Taxonomy" id="1263870"/>
    <lineage>
        <taxon>Bacteria</taxon>
        <taxon>Pseudomonadati</taxon>
        <taxon>Planctomycetota</taxon>
        <taxon>Planctomycetia</taxon>
        <taxon>Pirellulales</taxon>
        <taxon>Pirellulaceae</taxon>
        <taxon>Rhodopirellula</taxon>
    </lineage>
</organism>
<protein>
    <submittedName>
        <fullName evidence="1">Alcohol dehydrogenase zinc-binding domain-containing protein</fullName>
    </submittedName>
</protein>
<sequence>MLVIGASGGVGSFAIQIAKAYGAIVTGVCSEANSEVVRSLGADHVIAYDREDFTQSEPRYDVIFDNIENRTLAECRRVLKPSGTMILNSGTGAQGLAMMVRLIRPLLLSPWTRQNLRRYLSVPNHDDLDVLMNLVESQGVRPLIGKTYPLAETPEALRNIDRGHAKGKTIIHVLNKPPSSGSSQAIS</sequence>
<dbReference type="InterPro" id="IPR050700">
    <property type="entry name" value="YIM1/Zinc_Alcohol_DH_Fams"/>
</dbReference>
<proteinExistence type="predicted"/>
<dbReference type="Gene3D" id="3.90.180.10">
    <property type="entry name" value="Medium-chain alcohol dehydrogenases, catalytic domain"/>
    <property type="match status" value="1"/>
</dbReference>
<dbReference type="Gene3D" id="3.40.50.720">
    <property type="entry name" value="NAD(P)-binding Rossmann-like Domain"/>
    <property type="match status" value="1"/>
</dbReference>
<dbReference type="Proteomes" id="UP000011885">
    <property type="component" value="Unassembled WGS sequence"/>
</dbReference>
<keyword evidence="2" id="KW-1185">Reference proteome</keyword>
<dbReference type="EMBL" id="ANOH01000443">
    <property type="protein sequence ID" value="EMI52217.1"/>
    <property type="molecule type" value="Genomic_DNA"/>
</dbReference>
<dbReference type="AlphaFoldDB" id="M5TSR3"/>
<accession>M5TSR3</accession>
<name>M5TSR3_9BACT</name>
<reference evidence="1 2" key="1">
    <citation type="journal article" date="2013" name="Mar. Genomics">
        <title>Expression of sulfatases in Rhodopirellula baltica and the diversity of sulfatases in the genus Rhodopirellula.</title>
        <authorList>
            <person name="Wegner C.E."/>
            <person name="Richter-Heitmann T."/>
            <person name="Klindworth A."/>
            <person name="Klockow C."/>
            <person name="Richter M."/>
            <person name="Achstetter T."/>
            <person name="Glockner F.O."/>
            <person name="Harder J."/>
        </authorList>
    </citation>
    <scope>NUCLEOTIDE SEQUENCE [LARGE SCALE GENOMIC DNA]</scope>
    <source>
        <strain evidence="1 2">SM41</strain>
    </source>
</reference>
<evidence type="ECO:0000313" key="1">
    <source>
        <dbReference type="EMBL" id="EMI52217.1"/>
    </source>
</evidence>
<dbReference type="PANTHER" id="PTHR11695">
    <property type="entry name" value="ALCOHOL DEHYDROGENASE RELATED"/>
    <property type="match status" value="1"/>
</dbReference>
<dbReference type="SUPFAM" id="SSF51735">
    <property type="entry name" value="NAD(P)-binding Rossmann-fold domains"/>
    <property type="match status" value="1"/>
</dbReference>
<dbReference type="Pfam" id="PF13602">
    <property type="entry name" value="ADH_zinc_N_2"/>
    <property type="match status" value="1"/>
</dbReference>
<dbReference type="CDD" id="cd08267">
    <property type="entry name" value="MDR1"/>
    <property type="match status" value="1"/>
</dbReference>
<dbReference type="PANTHER" id="PTHR11695:SF294">
    <property type="entry name" value="RETICULON-4-INTERACTING PROTEIN 1, MITOCHONDRIAL"/>
    <property type="match status" value="1"/>
</dbReference>
<evidence type="ECO:0000313" key="2">
    <source>
        <dbReference type="Proteomes" id="UP000011885"/>
    </source>
</evidence>
<dbReference type="InterPro" id="IPR036291">
    <property type="entry name" value="NAD(P)-bd_dom_sf"/>
</dbReference>
<gene>
    <name evidence="1" type="ORF">RSSM_06331</name>
</gene>